<keyword evidence="6" id="KW-0853">WD repeat</keyword>
<dbReference type="OMA" id="TAHENEH"/>
<keyword evidence="4" id="KW-1003">Cell membrane</keyword>
<evidence type="ECO:0000256" key="8">
    <source>
        <dbReference type="ARBA" id="ARBA00022794"/>
    </source>
</evidence>
<keyword evidence="14" id="KW-1185">Reference proteome</keyword>
<evidence type="ECO:0000256" key="3">
    <source>
        <dbReference type="ARBA" id="ARBA00006059"/>
    </source>
</evidence>
<sequence length="310" mass="35477">MAFFQTELHLWTMKRPRKMKDTDISYFQYHDKGDAVPPCLDALYEEDKRIYAESRGYTWVPPNSRPNKLRETLKELQEVLQKHRYLCMHWVHHHCCQLLFDYGLLVTLGLAGLDLEYVEFDRALTSRLPPNVSICDGLLTDNFVIFAFADEPQLTCVMLSRKRFSQGATLRLEKLSSSDMKICTVDLPGPRSGQMNRQLTINPEQNLVVCWWVLNEVKDPSTAVSWAPVPMEQDRATLALVSCGKASMELLAWLRTDGDLVCAAFCPEQLHHVRLVEWNERNATATSSLYEFSVHEGHVPGTVRCSSTPL</sequence>
<evidence type="ECO:0000256" key="10">
    <source>
        <dbReference type="ARBA" id="ARBA00023136"/>
    </source>
</evidence>
<dbReference type="GO" id="GO:0007399">
    <property type="term" value="P:nervous system development"/>
    <property type="evidence" value="ECO:0007669"/>
    <property type="project" value="TreeGrafter"/>
</dbReference>
<evidence type="ECO:0000256" key="6">
    <source>
        <dbReference type="ARBA" id="ARBA00022574"/>
    </source>
</evidence>
<keyword evidence="11" id="KW-0206">Cytoskeleton</keyword>
<dbReference type="Ensembl" id="ENSEBUT00000009642.1">
    <property type="protein sequence ID" value="ENSEBUP00000009123.1"/>
    <property type="gene ID" value="ENSEBUG00000005885.1"/>
</dbReference>
<dbReference type="Proteomes" id="UP000694388">
    <property type="component" value="Unplaced"/>
</dbReference>
<dbReference type="GO" id="GO:0045184">
    <property type="term" value="P:establishment of protein localization"/>
    <property type="evidence" value="ECO:0007669"/>
    <property type="project" value="TreeGrafter"/>
</dbReference>
<evidence type="ECO:0000313" key="14">
    <source>
        <dbReference type="Proteomes" id="UP000694388"/>
    </source>
</evidence>
<dbReference type="GO" id="GO:0097541">
    <property type="term" value="C:axonemal basal plate"/>
    <property type="evidence" value="ECO:0007669"/>
    <property type="project" value="TreeGrafter"/>
</dbReference>
<evidence type="ECO:0000256" key="2">
    <source>
        <dbReference type="ARBA" id="ARBA00004430"/>
    </source>
</evidence>
<dbReference type="PANTHER" id="PTHR13667:SF5">
    <property type="entry name" value="WD REPEAT-CONTAINING AND PLANAR CELL POLARITY EFFECTOR PROTEIN FRITZ HOMOLOG"/>
    <property type="match status" value="1"/>
</dbReference>
<comment type="similarity">
    <text evidence="3">Belongs to the WD repeat fritz family.</text>
</comment>
<evidence type="ECO:0000256" key="5">
    <source>
        <dbReference type="ARBA" id="ARBA00022490"/>
    </source>
</evidence>
<comment type="subcellular location">
    <subcellularLocation>
        <location evidence="1">Cell membrane</location>
    </subcellularLocation>
    <subcellularLocation>
        <location evidence="2">Cytoplasm</location>
        <location evidence="2">Cytoskeleton</location>
        <location evidence="2">Cilium axoneme</location>
    </subcellularLocation>
</comment>
<evidence type="ECO:0000313" key="13">
    <source>
        <dbReference type="Ensembl" id="ENSEBUP00000009123.1"/>
    </source>
</evidence>
<dbReference type="GO" id="GO:0005886">
    <property type="term" value="C:plasma membrane"/>
    <property type="evidence" value="ECO:0007669"/>
    <property type="project" value="UniProtKB-SubCell"/>
</dbReference>
<dbReference type="Ensembl" id="ENSEBUT00000009620.1">
    <property type="protein sequence ID" value="ENSEBUP00000009102.1"/>
    <property type="gene ID" value="ENSEBUG00000005885.1"/>
</dbReference>
<organism evidence="13 14">
    <name type="scientific">Eptatretus burgeri</name>
    <name type="common">Inshore hagfish</name>
    <dbReference type="NCBI Taxonomy" id="7764"/>
    <lineage>
        <taxon>Eukaryota</taxon>
        <taxon>Metazoa</taxon>
        <taxon>Chordata</taxon>
        <taxon>Craniata</taxon>
        <taxon>Vertebrata</taxon>
        <taxon>Cyclostomata</taxon>
        <taxon>Myxini</taxon>
        <taxon>Myxiniformes</taxon>
        <taxon>Myxinidae</taxon>
        <taxon>Eptatretinae</taxon>
        <taxon>Eptatretus</taxon>
    </lineage>
</organism>
<dbReference type="GeneTree" id="ENSGT00390000016551"/>
<dbReference type="PANTHER" id="PTHR13667">
    <property type="entry name" value="HOMOLOC-13"/>
    <property type="match status" value="1"/>
</dbReference>
<evidence type="ECO:0000256" key="4">
    <source>
        <dbReference type="ARBA" id="ARBA00022475"/>
    </source>
</evidence>
<evidence type="ECO:0000256" key="11">
    <source>
        <dbReference type="ARBA" id="ARBA00023212"/>
    </source>
</evidence>
<evidence type="ECO:0000256" key="9">
    <source>
        <dbReference type="ARBA" id="ARBA00023069"/>
    </source>
</evidence>
<dbReference type="AlphaFoldDB" id="A0A8C4Q2P5"/>
<evidence type="ECO:0000256" key="12">
    <source>
        <dbReference type="ARBA" id="ARBA00023273"/>
    </source>
</evidence>
<dbReference type="InterPro" id="IPR024511">
    <property type="entry name" value="Frtz"/>
</dbReference>
<keyword evidence="5" id="KW-0963">Cytoplasm</keyword>
<evidence type="ECO:0000256" key="1">
    <source>
        <dbReference type="ARBA" id="ARBA00004236"/>
    </source>
</evidence>
<proteinExistence type="inferred from homology"/>
<dbReference type="Pfam" id="PF11768">
    <property type="entry name" value="Frtz"/>
    <property type="match status" value="1"/>
</dbReference>
<accession>A0A8C4Q2P5</accession>
<keyword evidence="8" id="KW-0970">Cilium biogenesis/degradation</keyword>
<keyword evidence="7" id="KW-0677">Repeat</keyword>
<protein>
    <submittedName>
        <fullName evidence="13">Uncharacterized protein</fullName>
    </submittedName>
</protein>
<evidence type="ECO:0000256" key="7">
    <source>
        <dbReference type="ARBA" id="ARBA00022737"/>
    </source>
</evidence>
<dbReference type="Ensembl" id="ENSEBUT00000009660.1">
    <property type="protein sequence ID" value="ENSEBUP00000009141.1"/>
    <property type="gene ID" value="ENSEBUG00000005885.1"/>
</dbReference>
<dbReference type="GO" id="GO:0044782">
    <property type="term" value="P:cilium organization"/>
    <property type="evidence" value="ECO:0007669"/>
    <property type="project" value="TreeGrafter"/>
</dbReference>
<keyword evidence="12" id="KW-0966">Cell projection</keyword>
<keyword evidence="9" id="KW-0969">Cilium</keyword>
<keyword evidence="10" id="KW-0472">Membrane</keyword>
<name>A0A8C4Q2P5_EPTBU</name>
<reference evidence="13" key="1">
    <citation type="submission" date="2025-05" db="UniProtKB">
        <authorList>
            <consortium name="Ensembl"/>
        </authorList>
    </citation>
    <scope>IDENTIFICATION</scope>
</reference>